<proteinExistence type="predicted"/>
<dbReference type="OrthoDB" id="828109at2"/>
<reference evidence="2 3" key="1">
    <citation type="submission" date="2019-01" db="EMBL/GenBank/DDBJ databases">
        <title>Flavobacterium sp. nov. isolated from arctic soil.</title>
        <authorList>
            <person name="Kim D.-U."/>
        </authorList>
    </citation>
    <scope>NUCLEOTIDE SEQUENCE [LARGE SCALE GENOMIC DNA]</scope>
    <source>
        <strain evidence="2 3">Kopri-42</strain>
    </source>
</reference>
<keyword evidence="1" id="KW-0472">Membrane</keyword>
<comment type="caution">
    <text evidence="2">The sequence shown here is derived from an EMBL/GenBank/DDBJ whole genome shotgun (WGS) entry which is preliminary data.</text>
</comment>
<gene>
    <name evidence="2" type="ORF">DR871_015725</name>
</gene>
<feature type="transmembrane region" description="Helical" evidence="1">
    <location>
        <begin position="93"/>
        <end position="110"/>
    </location>
</feature>
<dbReference type="EMBL" id="QNVY02000007">
    <property type="protein sequence ID" value="RYJ50672.1"/>
    <property type="molecule type" value="Genomic_DNA"/>
</dbReference>
<dbReference type="SUPFAM" id="SSF103473">
    <property type="entry name" value="MFS general substrate transporter"/>
    <property type="match status" value="1"/>
</dbReference>
<evidence type="ECO:0000313" key="3">
    <source>
        <dbReference type="Proteomes" id="UP000253235"/>
    </source>
</evidence>
<feature type="transmembrane region" description="Helical" evidence="1">
    <location>
        <begin position="219"/>
        <end position="241"/>
    </location>
</feature>
<dbReference type="InterPro" id="IPR036259">
    <property type="entry name" value="MFS_trans_sf"/>
</dbReference>
<keyword evidence="1" id="KW-1133">Transmembrane helix</keyword>
<dbReference type="AlphaFoldDB" id="A0A482TS77"/>
<feature type="transmembrane region" description="Helical" evidence="1">
    <location>
        <begin position="248"/>
        <end position="265"/>
    </location>
</feature>
<evidence type="ECO:0000313" key="2">
    <source>
        <dbReference type="EMBL" id="RYJ50672.1"/>
    </source>
</evidence>
<feature type="transmembrane region" description="Helical" evidence="1">
    <location>
        <begin position="130"/>
        <end position="151"/>
    </location>
</feature>
<sequence>MKEANSLFSFLYAALLSEKTKKRAEIFFVSLAIISFLLHLAIIALVDLKIILINDYSKLLSNPISAIYTPFSFILIYEVYLLVYYLPKSTTIYIGKQYEIITLIIIRRIFKDLTKLELNSNWFDSKANVNFTFDIVSTIILFFLIFIFYNLNKKNEINQSKLQKTLDINSFIKLKNIFAIGLIPIFLVLSIYSLAHWIYENFFSITQIVVKIKDINKIFFADFFTILILIEVLLLLFSFFLSDKFNRVIRNSGFIISTILIKLSFGTEGVLNAILIVAAVLFGVIILAIHNKYETLEVKRVSTLES</sequence>
<name>A0A482TS77_9FLAO</name>
<evidence type="ECO:0000256" key="1">
    <source>
        <dbReference type="SAM" id="Phobius"/>
    </source>
</evidence>
<accession>A0A482TS77</accession>
<keyword evidence="3" id="KW-1185">Reference proteome</keyword>
<dbReference type="RefSeq" id="WP_113667082.1">
    <property type="nucleotide sequence ID" value="NZ_QNVY02000007.1"/>
</dbReference>
<dbReference type="Proteomes" id="UP000253235">
    <property type="component" value="Unassembled WGS sequence"/>
</dbReference>
<feature type="transmembrane region" description="Helical" evidence="1">
    <location>
        <begin position="66"/>
        <end position="86"/>
    </location>
</feature>
<feature type="transmembrane region" description="Helical" evidence="1">
    <location>
        <begin position="26"/>
        <end position="46"/>
    </location>
</feature>
<organism evidence="2 3">
    <name type="scientific">Flavobacterium petrolei</name>
    <dbReference type="NCBI Taxonomy" id="2259594"/>
    <lineage>
        <taxon>Bacteria</taxon>
        <taxon>Pseudomonadati</taxon>
        <taxon>Bacteroidota</taxon>
        <taxon>Flavobacteriia</taxon>
        <taxon>Flavobacteriales</taxon>
        <taxon>Flavobacteriaceae</taxon>
        <taxon>Flavobacterium</taxon>
    </lineage>
</organism>
<feature type="transmembrane region" description="Helical" evidence="1">
    <location>
        <begin position="177"/>
        <end position="199"/>
    </location>
</feature>
<protein>
    <submittedName>
        <fullName evidence="2">Uncharacterized protein</fullName>
    </submittedName>
</protein>
<keyword evidence="1" id="KW-0812">Transmembrane</keyword>
<feature type="transmembrane region" description="Helical" evidence="1">
    <location>
        <begin position="271"/>
        <end position="290"/>
    </location>
</feature>